<accession>A0A7J7MZ31</accession>
<dbReference type="EMBL" id="JACGCM010001166">
    <property type="protein sequence ID" value="KAF6160143.1"/>
    <property type="molecule type" value="Genomic_DNA"/>
</dbReference>
<comment type="caution">
    <text evidence="1">The sequence shown here is derived from an EMBL/GenBank/DDBJ whole genome shotgun (WGS) entry which is preliminary data.</text>
</comment>
<reference evidence="1 2" key="1">
    <citation type="journal article" date="2020" name="IScience">
        <title>Genome Sequencing of the Endangered Kingdonia uniflora (Circaeasteraceae, Ranunculales) Reveals Potential Mechanisms of Evolutionary Specialization.</title>
        <authorList>
            <person name="Sun Y."/>
            <person name="Deng T."/>
            <person name="Zhang A."/>
            <person name="Moore M.J."/>
            <person name="Landis J.B."/>
            <person name="Lin N."/>
            <person name="Zhang H."/>
            <person name="Zhang X."/>
            <person name="Huang J."/>
            <person name="Zhang X."/>
            <person name="Sun H."/>
            <person name="Wang H."/>
        </authorList>
    </citation>
    <scope>NUCLEOTIDE SEQUENCE [LARGE SCALE GENOMIC DNA]</scope>
    <source>
        <strain evidence="1">TB1705</strain>
        <tissue evidence="1">Leaf</tissue>
    </source>
</reference>
<organism evidence="1 2">
    <name type="scientific">Kingdonia uniflora</name>
    <dbReference type="NCBI Taxonomy" id="39325"/>
    <lineage>
        <taxon>Eukaryota</taxon>
        <taxon>Viridiplantae</taxon>
        <taxon>Streptophyta</taxon>
        <taxon>Embryophyta</taxon>
        <taxon>Tracheophyta</taxon>
        <taxon>Spermatophyta</taxon>
        <taxon>Magnoliopsida</taxon>
        <taxon>Ranunculales</taxon>
        <taxon>Circaeasteraceae</taxon>
        <taxon>Kingdonia</taxon>
    </lineage>
</organism>
<evidence type="ECO:0000313" key="2">
    <source>
        <dbReference type="Proteomes" id="UP000541444"/>
    </source>
</evidence>
<gene>
    <name evidence="1" type="ORF">GIB67_016579</name>
</gene>
<dbReference type="Proteomes" id="UP000541444">
    <property type="component" value="Unassembled WGS sequence"/>
</dbReference>
<protein>
    <submittedName>
        <fullName evidence="1">Uncharacterized protein</fullName>
    </submittedName>
</protein>
<evidence type="ECO:0000313" key="1">
    <source>
        <dbReference type="EMBL" id="KAF6160143.1"/>
    </source>
</evidence>
<keyword evidence="2" id="KW-1185">Reference proteome</keyword>
<proteinExistence type="predicted"/>
<dbReference type="AlphaFoldDB" id="A0A7J7MZ31"/>
<name>A0A7J7MZ31_9MAGN</name>
<sequence>MLLNIDQWRELGYVLINAAVLGVEEEPITQESQSESFCFDLTVHHYLSLNSDDEIIAFYMEDVNLIHAG</sequence>